<protein>
    <recommendedName>
        <fullName evidence="3">Ribosome biogenesis GTPase A</fullName>
    </recommendedName>
</protein>
<evidence type="ECO:0000259" key="5">
    <source>
        <dbReference type="PROSITE" id="PS51721"/>
    </source>
</evidence>
<organism evidence="6 7">
    <name type="scientific">Mycoplasma testudineum</name>
    <dbReference type="NCBI Taxonomy" id="244584"/>
    <lineage>
        <taxon>Bacteria</taxon>
        <taxon>Bacillati</taxon>
        <taxon>Mycoplasmatota</taxon>
        <taxon>Mollicutes</taxon>
        <taxon>Mycoplasmataceae</taxon>
        <taxon>Mycoplasma</taxon>
    </lineage>
</organism>
<dbReference type="Pfam" id="PF01926">
    <property type="entry name" value="MMR_HSR1"/>
    <property type="match status" value="1"/>
</dbReference>
<dbReference type="Gene3D" id="1.10.1580.10">
    <property type="match status" value="1"/>
</dbReference>
<dbReference type="InterPro" id="IPR006073">
    <property type="entry name" value="GTP-bd"/>
</dbReference>
<dbReference type="EMBL" id="SNWN01000009">
    <property type="protein sequence ID" value="TDO21174.1"/>
    <property type="molecule type" value="Genomic_DNA"/>
</dbReference>
<dbReference type="GO" id="GO:0003924">
    <property type="term" value="F:GTPase activity"/>
    <property type="evidence" value="ECO:0007669"/>
    <property type="project" value="TreeGrafter"/>
</dbReference>
<dbReference type="CDD" id="cd01856">
    <property type="entry name" value="YlqF"/>
    <property type="match status" value="1"/>
</dbReference>
<dbReference type="PROSITE" id="PS51721">
    <property type="entry name" value="G_CP"/>
    <property type="match status" value="1"/>
</dbReference>
<dbReference type="OrthoDB" id="9779790at2"/>
<name>A0A4R6IGH6_9MOLU</name>
<dbReference type="AlphaFoldDB" id="A0A4R6IGH6"/>
<comment type="subcellular location">
    <subcellularLocation>
        <location evidence="3">Cytoplasm</location>
    </subcellularLocation>
</comment>
<dbReference type="SUPFAM" id="SSF52540">
    <property type="entry name" value="P-loop containing nucleoside triphosphate hydrolases"/>
    <property type="match status" value="1"/>
</dbReference>
<dbReference type="InterPro" id="IPR019991">
    <property type="entry name" value="GTP-bd_ribosome_bgen"/>
</dbReference>
<keyword evidence="3" id="KW-0963">Cytoplasm</keyword>
<comment type="caution">
    <text evidence="6">The sequence shown here is derived from an EMBL/GenBank/DDBJ whole genome shotgun (WGS) entry which is preliminary data.</text>
</comment>
<evidence type="ECO:0000313" key="6">
    <source>
        <dbReference type="EMBL" id="TDO21174.1"/>
    </source>
</evidence>
<dbReference type="InterPro" id="IPR030378">
    <property type="entry name" value="G_CP_dom"/>
</dbReference>
<dbReference type="InterPro" id="IPR016478">
    <property type="entry name" value="GTPase_MTG1"/>
</dbReference>
<sequence>MKEINNQILEQQNINWYPGHMAKALRQLKEKAVICDLFIVVLDSRAPISTYNDIFDKIEPNKPRLFIFSKSDLGDKSKIEKLKNRFSSKDNLLVLNLKKENSKKIILSSVEKLLAPKRLKDKKKGLLKPRLRIFVIGVPNSGKSTLINILSPNKKVKIGNMPGITKSQQWINIGDYQLLDTPGMLWPKFDDQLIAIKLMIIGSIKKDVISINELFETSFKLVSKYYPEKIKELNLTPCLKSVEIYNELVKLAINLNMLTKSGLPDVDKARNWFYETVRNWKGVTYD</sequence>
<dbReference type="PIRSF" id="PIRSF006230">
    <property type="entry name" value="MG442"/>
    <property type="match status" value="1"/>
</dbReference>
<evidence type="ECO:0000256" key="4">
    <source>
        <dbReference type="PIRSR" id="PIRSR006230-1"/>
    </source>
</evidence>
<keyword evidence="1 3" id="KW-0547">Nucleotide-binding</keyword>
<comment type="similarity">
    <text evidence="3">Belongs to the TRAFAC class YlqF/YawG GTPase family. MTG1 subfamily.</text>
</comment>
<reference evidence="6 7" key="1">
    <citation type="submission" date="2019-03" db="EMBL/GenBank/DDBJ databases">
        <title>Genomic Encyclopedia of Archaeal and Bacterial Type Strains, Phase II (KMG-II): from individual species to whole genera.</title>
        <authorList>
            <person name="Goeker M."/>
        </authorList>
    </citation>
    <scope>NUCLEOTIDE SEQUENCE [LARGE SCALE GENOMIC DNA]</scope>
    <source>
        <strain evidence="6 7">ATCC 700618</strain>
    </source>
</reference>
<accession>A0A4R6IGH6</accession>
<dbReference type="InterPro" id="IPR027417">
    <property type="entry name" value="P-loop_NTPase"/>
</dbReference>
<evidence type="ECO:0000313" key="7">
    <source>
        <dbReference type="Proteomes" id="UP000295518"/>
    </source>
</evidence>
<dbReference type="PANTHER" id="PTHR45782:SF4">
    <property type="entry name" value="MITOCHONDRIAL RIBOSOME-ASSOCIATED GTPASE 1"/>
    <property type="match status" value="1"/>
</dbReference>
<keyword evidence="2 3" id="KW-0342">GTP-binding</keyword>
<comment type="function">
    <text evidence="3">Required for a late step of 50S ribosomal subunit assembly. Has GTPase activity.</text>
</comment>
<proteinExistence type="inferred from homology"/>
<dbReference type="InterPro" id="IPR023179">
    <property type="entry name" value="GTP-bd_ortho_bundle_sf"/>
</dbReference>
<dbReference type="GO" id="GO:0005525">
    <property type="term" value="F:GTP binding"/>
    <property type="evidence" value="ECO:0007669"/>
    <property type="project" value="UniProtKB-KW"/>
</dbReference>
<gene>
    <name evidence="6" type="ORF">EI74_0205</name>
</gene>
<keyword evidence="7" id="KW-1185">Reference proteome</keyword>
<feature type="binding site" evidence="4">
    <location>
        <begin position="140"/>
        <end position="145"/>
    </location>
    <ligand>
        <name>GTP</name>
        <dbReference type="ChEBI" id="CHEBI:37565"/>
    </ligand>
</feature>
<dbReference type="GO" id="GO:0005737">
    <property type="term" value="C:cytoplasm"/>
    <property type="evidence" value="ECO:0007669"/>
    <property type="project" value="UniProtKB-SubCell"/>
</dbReference>
<evidence type="ECO:0000256" key="1">
    <source>
        <dbReference type="ARBA" id="ARBA00022741"/>
    </source>
</evidence>
<dbReference type="Gene3D" id="3.40.50.300">
    <property type="entry name" value="P-loop containing nucleotide triphosphate hydrolases"/>
    <property type="match status" value="1"/>
</dbReference>
<feature type="binding site" evidence="4">
    <location>
        <position position="183"/>
    </location>
    <ligand>
        <name>GTP</name>
        <dbReference type="ChEBI" id="CHEBI:37565"/>
    </ligand>
</feature>
<evidence type="ECO:0000256" key="3">
    <source>
        <dbReference type="PIRNR" id="PIRNR006230"/>
    </source>
</evidence>
<dbReference type="Proteomes" id="UP000295518">
    <property type="component" value="Unassembled WGS sequence"/>
</dbReference>
<dbReference type="GO" id="GO:0006412">
    <property type="term" value="P:translation"/>
    <property type="evidence" value="ECO:0007669"/>
    <property type="project" value="TreeGrafter"/>
</dbReference>
<feature type="domain" description="CP-type G" evidence="5">
    <location>
        <begin position="25"/>
        <end position="187"/>
    </location>
</feature>
<dbReference type="PANTHER" id="PTHR45782">
    <property type="entry name" value="MITOCHONDRIAL RIBOSOME-ASSOCIATED GTPASE 1"/>
    <property type="match status" value="1"/>
</dbReference>
<dbReference type="NCBIfam" id="TIGR03596">
    <property type="entry name" value="GTPase_YlqF"/>
    <property type="match status" value="1"/>
</dbReference>
<dbReference type="RefSeq" id="WP_094254313.1">
    <property type="nucleotide sequence ID" value="NZ_NNCE01000001.1"/>
</dbReference>
<evidence type="ECO:0000256" key="2">
    <source>
        <dbReference type="ARBA" id="ARBA00023134"/>
    </source>
</evidence>